<dbReference type="GeneID" id="57692611"/>
<dbReference type="GO" id="GO:0008483">
    <property type="term" value="F:transaminase activity"/>
    <property type="evidence" value="ECO:0007669"/>
    <property type="project" value="UniProtKB-KW"/>
</dbReference>
<evidence type="ECO:0000256" key="4">
    <source>
        <dbReference type="ARBA" id="ARBA00022679"/>
    </source>
</evidence>
<dbReference type="InterPro" id="IPR015424">
    <property type="entry name" value="PyrdxlP-dep_Trfase"/>
</dbReference>
<keyword evidence="5 6" id="KW-0663">Pyridoxal phosphate</keyword>
<keyword evidence="11" id="KW-1185">Reference proteome</keyword>
<dbReference type="InterPro" id="IPR004839">
    <property type="entry name" value="Aminotransferase_I/II_large"/>
</dbReference>
<evidence type="ECO:0000256" key="5">
    <source>
        <dbReference type="ARBA" id="ARBA00022898"/>
    </source>
</evidence>
<evidence type="ECO:0000256" key="1">
    <source>
        <dbReference type="ARBA" id="ARBA00001933"/>
    </source>
</evidence>
<dbReference type="PROSITE" id="PS00599">
    <property type="entry name" value="AA_TRANSFER_CLASS_2"/>
    <property type="match status" value="1"/>
</dbReference>
<dbReference type="InterPro" id="IPR001917">
    <property type="entry name" value="Aminotrans_II_pyridoxalP_BS"/>
</dbReference>
<sequence>MIHMDKNESPIQPISRQTMHALLDECAYHLYPDEAYNAFKSAYVRYYGNLDTEQLCIGNGSDDLIQKLMIAMPKGPCLALHPDFFMYQDYARQVQRPIAYVDANDDLTFSIDAIVARIHEVRPSFFIFSNPHNPTGYRFNESEVARMLEAVSQHDGYLVVDEAYVEFSKPLKIDMTEKLLRMRTLSKAFAIAGLRLGVLMSTKETIDIVKQIEHPYPMSEFTLKVGQHLFNERADTDAFIAHQRHLSTRLKTILQTYASSWMTVYPSDTNFVLTRGTAAIALGNYVKNHGFLPRFYNAESEKAMAQCVRYSIVTNEALDQFERIVKEWSEQYDVSNET</sequence>
<dbReference type="KEGG" id="sagq:EP23_08420"/>
<dbReference type="EMBL" id="WMFL01000013">
    <property type="protein sequence ID" value="NJI01370.1"/>
    <property type="molecule type" value="Genomic_DNA"/>
</dbReference>
<reference evidence="8" key="2">
    <citation type="submission" date="2019-11" db="EMBL/GenBank/DDBJ databases">
        <title>Whole genome comparisons of Staphylococcus agnetis isolates from cattle and chickens.</title>
        <authorList>
            <person name="Rhoads D."/>
            <person name="Shwani A."/>
            <person name="Adkins P."/>
            <person name="Calcutt M."/>
            <person name="Middleton J."/>
        </authorList>
    </citation>
    <scope>NUCLEOTIDE SEQUENCE</scope>
    <source>
        <strain evidence="8">1387</strain>
    </source>
</reference>
<dbReference type="AlphaFoldDB" id="A0A2T4MGT0"/>
<organism evidence="8 12">
    <name type="scientific">Staphylococcus agnetis</name>
    <dbReference type="NCBI Taxonomy" id="985762"/>
    <lineage>
        <taxon>Bacteria</taxon>
        <taxon>Bacillati</taxon>
        <taxon>Bacillota</taxon>
        <taxon>Bacilli</taxon>
        <taxon>Bacillales</taxon>
        <taxon>Staphylococcaceae</taxon>
        <taxon>Staphylococcus</taxon>
    </lineage>
</organism>
<dbReference type="Proteomes" id="UP000646308">
    <property type="component" value="Unassembled WGS sequence"/>
</dbReference>
<dbReference type="RefSeq" id="WP_060551866.1">
    <property type="nucleotide sequence ID" value="NZ_CP009623.1"/>
</dbReference>
<dbReference type="Gene3D" id="3.40.640.10">
    <property type="entry name" value="Type I PLP-dependent aspartate aminotransferase-like (Major domain)"/>
    <property type="match status" value="1"/>
</dbReference>
<evidence type="ECO:0000313" key="9">
    <source>
        <dbReference type="EMBL" id="NJI02448.1"/>
    </source>
</evidence>
<dbReference type="PANTHER" id="PTHR42885:SF2">
    <property type="entry name" value="HISTIDINOL-PHOSPHATE AMINOTRANSFERASE"/>
    <property type="match status" value="1"/>
</dbReference>
<evidence type="ECO:0000259" key="7">
    <source>
        <dbReference type="Pfam" id="PF00155"/>
    </source>
</evidence>
<feature type="domain" description="Aminotransferase class I/classII large" evidence="7">
    <location>
        <begin position="22"/>
        <end position="280"/>
    </location>
</feature>
<dbReference type="Pfam" id="PF00155">
    <property type="entry name" value="Aminotran_1_2"/>
    <property type="match status" value="1"/>
</dbReference>
<accession>A0A2T4MGT0</accession>
<dbReference type="Proteomes" id="UP000195208">
    <property type="component" value="Unassembled WGS sequence"/>
</dbReference>
<evidence type="ECO:0000313" key="12">
    <source>
        <dbReference type="Proteomes" id="UP000646308"/>
    </source>
</evidence>
<dbReference type="PANTHER" id="PTHR42885">
    <property type="entry name" value="HISTIDINOL-PHOSPHATE AMINOTRANSFERASE-RELATED"/>
    <property type="match status" value="1"/>
</dbReference>
<dbReference type="OrthoDB" id="9813612at2"/>
<keyword evidence="4" id="KW-0808">Transferase</keyword>
<evidence type="ECO:0000256" key="2">
    <source>
        <dbReference type="ARBA" id="ARBA00015148"/>
    </source>
</evidence>
<dbReference type="InterPro" id="IPR015421">
    <property type="entry name" value="PyrdxlP-dep_Trfase_major"/>
</dbReference>
<comment type="cofactor">
    <cofactor evidence="1 6">
        <name>pyridoxal 5'-phosphate</name>
        <dbReference type="ChEBI" id="CHEBI:597326"/>
    </cofactor>
</comment>
<reference evidence="10 11" key="1">
    <citation type="submission" date="2017-04" db="EMBL/GenBank/DDBJ databases">
        <title>Staphylococcus agnetis, a potential pathogen in the broiler production.</title>
        <authorList>
            <person name="Poulsen L."/>
        </authorList>
    </citation>
    <scope>NUCLEOTIDE SEQUENCE [LARGE SCALE GENOMIC DNA]</scope>
    <source>
        <strain evidence="10 11">723_310714_2_2_spleen</strain>
    </source>
</reference>
<evidence type="ECO:0000313" key="11">
    <source>
        <dbReference type="Proteomes" id="UP000195208"/>
    </source>
</evidence>
<dbReference type="CDD" id="cd00609">
    <property type="entry name" value="AAT_like"/>
    <property type="match status" value="1"/>
</dbReference>
<evidence type="ECO:0000313" key="8">
    <source>
        <dbReference type="EMBL" id="NJI01370.1"/>
    </source>
</evidence>
<dbReference type="GO" id="GO:0030170">
    <property type="term" value="F:pyridoxal phosphate binding"/>
    <property type="evidence" value="ECO:0007669"/>
    <property type="project" value="InterPro"/>
</dbReference>
<name>A0A2T4MGT0_9STAP</name>
<dbReference type="InterPro" id="IPR015422">
    <property type="entry name" value="PyrdxlP-dep_Trfase_small"/>
</dbReference>
<dbReference type="Gene3D" id="3.90.1150.10">
    <property type="entry name" value="Aspartate Aminotransferase, domain 1"/>
    <property type="match status" value="1"/>
</dbReference>
<dbReference type="SUPFAM" id="SSF53383">
    <property type="entry name" value="PLP-dependent transferases"/>
    <property type="match status" value="1"/>
</dbReference>
<gene>
    <name evidence="10" type="ORF">B9M88_11370</name>
    <name evidence="8" type="ORF">GLV84_00520</name>
    <name evidence="9" type="ORF">GLV84_06390</name>
</gene>
<proteinExistence type="inferred from homology"/>
<comment type="similarity">
    <text evidence="6">Belongs to the class-II pyridoxal-phosphate-dependent aminotransferase family.</text>
</comment>
<protein>
    <recommendedName>
        <fullName evidence="2">Putative pyridoxal phosphate-dependent acyltransferase</fullName>
    </recommendedName>
</protein>
<keyword evidence="3 8" id="KW-0032">Aminotransferase</keyword>
<comment type="caution">
    <text evidence="8">The sequence shown here is derived from an EMBL/GenBank/DDBJ whole genome shotgun (WGS) entry which is preliminary data.</text>
</comment>
<dbReference type="EMBL" id="WMFL01000075">
    <property type="protein sequence ID" value="NJI02448.1"/>
    <property type="molecule type" value="Genomic_DNA"/>
</dbReference>
<evidence type="ECO:0000256" key="6">
    <source>
        <dbReference type="RuleBase" id="RU003693"/>
    </source>
</evidence>
<dbReference type="EMBL" id="NEFX01000024">
    <property type="protein sequence ID" value="OTW30175.1"/>
    <property type="molecule type" value="Genomic_DNA"/>
</dbReference>
<evidence type="ECO:0000313" key="10">
    <source>
        <dbReference type="EMBL" id="OTW30175.1"/>
    </source>
</evidence>
<evidence type="ECO:0000256" key="3">
    <source>
        <dbReference type="ARBA" id="ARBA00022576"/>
    </source>
</evidence>